<accession>A0A6P5WLV0</accession>
<dbReference type="RefSeq" id="XP_022717085.1">
    <property type="nucleotide sequence ID" value="XM_022861350.1"/>
</dbReference>
<reference evidence="2" key="1">
    <citation type="submission" date="2025-08" db="UniProtKB">
        <authorList>
            <consortium name="RefSeq"/>
        </authorList>
    </citation>
    <scope>IDENTIFICATION</scope>
    <source>
        <tissue evidence="2">Fruit stalk</tissue>
    </source>
</reference>
<dbReference type="GeneID" id="111275818"/>
<dbReference type="AlphaFoldDB" id="A0A6P5WLV0"/>
<proteinExistence type="predicted"/>
<evidence type="ECO:0000313" key="1">
    <source>
        <dbReference type="Proteomes" id="UP000515121"/>
    </source>
</evidence>
<dbReference type="Proteomes" id="UP000515121">
    <property type="component" value="Unplaced"/>
</dbReference>
<organism evidence="1 2">
    <name type="scientific">Durio zibethinus</name>
    <name type="common">Durian</name>
    <dbReference type="NCBI Taxonomy" id="66656"/>
    <lineage>
        <taxon>Eukaryota</taxon>
        <taxon>Viridiplantae</taxon>
        <taxon>Streptophyta</taxon>
        <taxon>Embryophyta</taxon>
        <taxon>Tracheophyta</taxon>
        <taxon>Spermatophyta</taxon>
        <taxon>Magnoliopsida</taxon>
        <taxon>eudicotyledons</taxon>
        <taxon>Gunneridae</taxon>
        <taxon>Pentapetalae</taxon>
        <taxon>rosids</taxon>
        <taxon>malvids</taxon>
        <taxon>Malvales</taxon>
        <taxon>Malvaceae</taxon>
        <taxon>Helicteroideae</taxon>
        <taxon>Durio</taxon>
    </lineage>
</organism>
<name>A0A6P5WLV0_DURZI</name>
<evidence type="ECO:0000313" key="2">
    <source>
        <dbReference type="RefSeq" id="XP_022717085.1"/>
    </source>
</evidence>
<protein>
    <submittedName>
        <fullName evidence="2">Uncharacterized protein LOC111275818 isoform X1</fullName>
    </submittedName>
</protein>
<dbReference type="KEGG" id="dzi:111275818"/>
<gene>
    <name evidence="2" type="primary">LOC111275818</name>
</gene>
<keyword evidence="1" id="KW-1185">Reference proteome</keyword>
<sequence>MAVLCLDSGRDTNSFCDKPHIKPLTKNSLLVSVVDLFLPAIWAFGGLCRLSDSPYMIRSMEEEFQRKVRVRQWSTLGICCCLHAVQRESLLFLWAQSCSMSSQSWHWRMLA</sequence>